<dbReference type="GO" id="GO:0003824">
    <property type="term" value="F:catalytic activity"/>
    <property type="evidence" value="ECO:0007669"/>
    <property type="project" value="InterPro"/>
</dbReference>
<dbReference type="Gene3D" id="3.80.30.20">
    <property type="entry name" value="tm_1862 like domain"/>
    <property type="match status" value="1"/>
</dbReference>
<accession>E1YFK2</accession>
<dbReference type="InterPro" id="IPR058240">
    <property type="entry name" value="rSAM_sf"/>
</dbReference>
<dbReference type="PANTHER" id="PTHR43409:SF4">
    <property type="entry name" value="RADICAL SAM SUPERFAMILY PROTEIN"/>
    <property type="match status" value="1"/>
</dbReference>
<dbReference type="EMBL" id="FR695872">
    <property type="protein sequence ID" value="CBX29346.1"/>
    <property type="molecule type" value="Genomic_DNA"/>
</dbReference>
<dbReference type="PROSITE" id="PS51918">
    <property type="entry name" value="RADICAL_SAM"/>
    <property type="match status" value="1"/>
</dbReference>
<protein>
    <recommendedName>
        <fullName evidence="7">Radical SAM core domain-containing protein</fullName>
    </recommendedName>
</protein>
<proteinExistence type="predicted"/>
<keyword evidence="2" id="KW-0949">S-adenosyl-L-methionine</keyword>
<dbReference type="SFLD" id="SFLDS00029">
    <property type="entry name" value="Radical_SAM"/>
    <property type="match status" value="1"/>
</dbReference>
<evidence type="ECO:0000259" key="7">
    <source>
        <dbReference type="PROSITE" id="PS51918"/>
    </source>
</evidence>
<dbReference type="InterPro" id="IPR051198">
    <property type="entry name" value="BchE-like"/>
</dbReference>
<evidence type="ECO:0000256" key="2">
    <source>
        <dbReference type="ARBA" id="ARBA00022691"/>
    </source>
</evidence>
<evidence type="ECO:0000256" key="3">
    <source>
        <dbReference type="ARBA" id="ARBA00022723"/>
    </source>
</evidence>
<sequence>MFTTGNIQMKSNNNPDSEYKGFEQGPIRPPSEAHSLLIRITRNCPWNRCSFCPVYKESRFSIRPVEHVIKDIDTVHKYVKHLLHLADEARKKGKQEISTADIKVETNESRAFNAAYYWLAAGMKSIFLQDANSLIIKPPDLIKILVHLKECFPWTERITSYARSHTVARISDDDLLAIRTAGLSRIHIGLESGSDKVLQMVKKGVSKETHIKAGQKAKKAGFELSEYVMPGIGGISLSREHALETADALNQINPDVIRLRSLTIPENTGLYDEYKAGRFEKGNDLITAKEILLFIENLNNITSYIKSDHILNLFEDVEGKLPQDKEKIINILRTFIDMPPQEQLKYRVGRRLGIFSRLSDMDNPQKLARMENASISLGITPENADKTIDELTRRMM</sequence>
<feature type="region of interest" description="Disordered" evidence="6">
    <location>
        <begin position="1"/>
        <end position="27"/>
    </location>
</feature>
<dbReference type="PANTHER" id="PTHR43409">
    <property type="entry name" value="ANAEROBIC MAGNESIUM-PROTOPORPHYRIN IX MONOMETHYL ESTER CYCLASE-RELATED"/>
    <property type="match status" value="1"/>
</dbReference>
<organism evidence="8">
    <name type="scientific">uncultured Desulfobacterium sp</name>
    <dbReference type="NCBI Taxonomy" id="201089"/>
    <lineage>
        <taxon>Bacteria</taxon>
        <taxon>Pseudomonadati</taxon>
        <taxon>Thermodesulfobacteriota</taxon>
        <taxon>Desulfobacteria</taxon>
        <taxon>Desulfobacterales</taxon>
        <taxon>Desulfobacteriaceae</taxon>
        <taxon>Desulfobacterium</taxon>
        <taxon>environmental samples</taxon>
    </lineage>
</organism>
<dbReference type="SMART" id="SM00729">
    <property type="entry name" value="Elp3"/>
    <property type="match status" value="1"/>
</dbReference>
<feature type="compositionally biased region" description="Polar residues" evidence="6">
    <location>
        <begin position="1"/>
        <end position="16"/>
    </location>
</feature>
<dbReference type="GO" id="GO:0051536">
    <property type="term" value="F:iron-sulfur cluster binding"/>
    <property type="evidence" value="ECO:0007669"/>
    <property type="project" value="UniProtKB-KW"/>
</dbReference>
<gene>
    <name evidence="8" type="ORF">N47_J03270</name>
</gene>
<dbReference type="InterPro" id="IPR023404">
    <property type="entry name" value="rSAM_horseshoe"/>
</dbReference>
<evidence type="ECO:0000313" key="8">
    <source>
        <dbReference type="EMBL" id="CBX29346.1"/>
    </source>
</evidence>
<dbReference type="AlphaFoldDB" id="E1YFK2"/>
<reference evidence="8" key="1">
    <citation type="journal article" date="2011" name="Environ. Microbiol.">
        <title>Genomic insights into the metabolic potential of the polycyclic aromatic hydrocarbon degrading sulfate-reducing Deltaproteobacterium N47.</title>
        <authorList>
            <person name="Bergmann F."/>
            <person name="Selesi D."/>
            <person name="Weinmaier T."/>
            <person name="Tischler P."/>
            <person name="Rattei T."/>
            <person name="Meckenstock R.U."/>
        </authorList>
    </citation>
    <scope>NUCLEOTIDE SEQUENCE</scope>
</reference>
<evidence type="ECO:0000256" key="5">
    <source>
        <dbReference type="ARBA" id="ARBA00023014"/>
    </source>
</evidence>
<keyword evidence="3" id="KW-0479">Metal-binding</keyword>
<evidence type="ECO:0000256" key="1">
    <source>
        <dbReference type="ARBA" id="ARBA00001966"/>
    </source>
</evidence>
<dbReference type="GO" id="GO:0046872">
    <property type="term" value="F:metal ion binding"/>
    <property type="evidence" value="ECO:0007669"/>
    <property type="project" value="UniProtKB-KW"/>
</dbReference>
<keyword evidence="4" id="KW-0408">Iron</keyword>
<evidence type="ECO:0000256" key="4">
    <source>
        <dbReference type="ARBA" id="ARBA00023004"/>
    </source>
</evidence>
<comment type="cofactor">
    <cofactor evidence="1">
        <name>[4Fe-4S] cluster</name>
        <dbReference type="ChEBI" id="CHEBI:49883"/>
    </cofactor>
</comment>
<dbReference type="SFLD" id="SFLDG01095">
    <property type="entry name" value="Uncharacterised_Radical_SAM_Su"/>
    <property type="match status" value="1"/>
</dbReference>
<keyword evidence="5" id="KW-0411">Iron-sulfur</keyword>
<feature type="domain" description="Radical SAM core" evidence="7">
    <location>
        <begin position="30"/>
        <end position="308"/>
    </location>
</feature>
<dbReference type="Pfam" id="PF04055">
    <property type="entry name" value="Radical_SAM"/>
    <property type="match status" value="1"/>
</dbReference>
<dbReference type="InterPro" id="IPR006638">
    <property type="entry name" value="Elp3/MiaA/NifB-like_rSAM"/>
</dbReference>
<dbReference type="InterPro" id="IPR007197">
    <property type="entry name" value="rSAM"/>
</dbReference>
<evidence type="ECO:0000256" key="6">
    <source>
        <dbReference type="SAM" id="MobiDB-lite"/>
    </source>
</evidence>
<dbReference type="SUPFAM" id="SSF102114">
    <property type="entry name" value="Radical SAM enzymes"/>
    <property type="match status" value="2"/>
</dbReference>
<name>E1YFK2_9BACT</name>